<gene>
    <name evidence="8" type="ORF">AAFF_G00091700</name>
</gene>
<dbReference type="GO" id="GO:0005930">
    <property type="term" value="C:axoneme"/>
    <property type="evidence" value="ECO:0007669"/>
    <property type="project" value="UniProtKB-SubCell"/>
</dbReference>
<evidence type="ECO:0000256" key="2">
    <source>
        <dbReference type="ARBA" id="ARBA00022490"/>
    </source>
</evidence>
<keyword evidence="4" id="KW-0677">Repeat</keyword>
<dbReference type="PANTHER" id="PTHR14885">
    <property type="entry name" value="CILIA- AND FLAGELLA-ASSOCIATED PROTEIN 43-RELATED"/>
    <property type="match status" value="1"/>
</dbReference>
<evidence type="ECO:0000256" key="5">
    <source>
        <dbReference type="ARBA" id="ARBA00023054"/>
    </source>
</evidence>
<dbReference type="InterPro" id="IPR015943">
    <property type="entry name" value="WD40/YVTN_repeat-like_dom_sf"/>
</dbReference>
<reference evidence="8" key="1">
    <citation type="journal article" date="2023" name="Science">
        <title>Genome structures resolve the early diversification of teleost fishes.</title>
        <authorList>
            <person name="Parey E."/>
            <person name="Louis A."/>
            <person name="Montfort J."/>
            <person name="Bouchez O."/>
            <person name="Roques C."/>
            <person name="Iampietro C."/>
            <person name="Lluch J."/>
            <person name="Castinel A."/>
            <person name="Donnadieu C."/>
            <person name="Desvignes T."/>
            <person name="Floi Bucao C."/>
            <person name="Jouanno E."/>
            <person name="Wen M."/>
            <person name="Mejri S."/>
            <person name="Dirks R."/>
            <person name="Jansen H."/>
            <person name="Henkel C."/>
            <person name="Chen W.J."/>
            <person name="Zahm M."/>
            <person name="Cabau C."/>
            <person name="Klopp C."/>
            <person name="Thompson A.W."/>
            <person name="Robinson-Rechavi M."/>
            <person name="Braasch I."/>
            <person name="Lecointre G."/>
            <person name="Bobe J."/>
            <person name="Postlethwait J.H."/>
            <person name="Berthelot C."/>
            <person name="Roest Crollius H."/>
            <person name="Guiguen Y."/>
        </authorList>
    </citation>
    <scope>NUCLEOTIDE SEQUENCE</scope>
    <source>
        <strain evidence="8">NC1722</strain>
    </source>
</reference>
<dbReference type="AlphaFoldDB" id="A0AAD7WYS9"/>
<dbReference type="GO" id="GO:0003341">
    <property type="term" value="P:cilium movement"/>
    <property type="evidence" value="ECO:0007669"/>
    <property type="project" value="UniProtKB-ARBA"/>
</dbReference>
<protein>
    <submittedName>
        <fullName evidence="8">Uncharacterized protein</fullName>
    </submittedName>
</protein>
<keyword evidence="6" id="KW-0206">Cytoskeleton</keyword>
<dbReference type="SUPFAM" id="SSF50978">
    <property type="entry name" value="WD40 repeat-like"/>
    <property type="match status" value="1"/>
</dbReference>
<dbReference type="EMBL" id="JAINUG010000016">
    <property type="protein sequence ID" value="KAJ8413174.1"/>
    <property type="molecule type" value="Genomic_DNA"/>
</dbReference>
<comment type="subcellular location">
    <subcellularLocation>
        <location evidence="1">Cytoplasm</location>
        <location evidence="1">Cytoskeleton</location>
        <location evidence="1">Cilium axoneme</location>
    </subcellularLocation>
</comment>
<dbReference type="PANTHER" id="PTHR14885:SF3">
    <property type="entry name" value="CILIA- AND FLAGELLA-ASSOCIATED PROTEIN 44"/>
    <property type="match status" value="1"/>
</dbReference>
<proteinExistence type="predicted"/>
<evidence type="ECO:0000256" key="1">
    <source>
        <dbReference type="ARBA" id="ARBA00004430"/>
    </source>
</evidence>
<dbReference type="InterPro" id="IPR001680">
    <property type="entry name" value="WD40_rpt"/>
</dbReference>
<dbReference type="Gene3D" id="2.130.10.10">
    <property type="entry name" value="YVTN repeat-like/Quinoprotein amine dehydrogenase"/>
    <property type="match status" value="1"/>
</dbReference>
<organism evidence="8 9">
    <name type="scientific">Aldrovandia affinis</name>
    <dbReference type="NCBI Taxonomy" id="143900"/>
    <lineage>
        <taxon>Eukaryota</taxon>
        <taxon>Metazoa</taxon>
        <taxon>Chordata</taxon>
        <taxon>Craniata</taxon>
        <taxon>Vertebrata</taxon>
        <taxon>Euteleostomi</taxon>
        <taxon>Actinopterygii</taxon>
        <taxon>Neopterygii</taxon>
        <taxon>Teleostei</taxon>
        <taxon>Notacanthiformes</taxon>
        <taxon>Halosauridae</taxon>
        <taxon>Aldrovandia</taxon>
    </lineage>
</organism>
<evidence type="ECO:0000313" key="9">
    <source>
        <dbReference type="Proteomes" id="UP001221898"/>
    </source>
</evidence>
<comment type="caution">
    <text evidence="8">The sequence shown here is derived from an EMBL/GenBank/DDBJ whole genome shotgun (WGS) entry which is preliminary data.</text>
</comment>
<evidence type="ECO:0000256" key="6">
    <source>
        <dbReference type="ARBA" id="ARBA00023212"/>
    </source>
</evidence>
<evidence type="ECO:0000256" key="4">
    <source>
        <dbReference type="ARBA" id="ARBA00022737"/>
    </source>
</evidence>
<evidence type="ECO:0000256" key="7">
    <source>
        <dbReference type="ARBA" id="ARBA00023273"/>
    </source>
</evidence>
<evidence type="ECO:0000256" key="3">
    <source>
        <dbReference type="ARBA" id="ARBA00022574"/>
    </source>
</evidence>
<accession>A0AAD7WYS9</accession>
<keyword evidence="7" id="KW-0966">Cell projection</keyword>
<keyword evidence="2" id="KW-0963">Cytoplasm</keyword>
<dbReference type="Pfam" id="PF00400">
    <property type="entry name" value="WD40"/>
    <property type="match status" value="2"/>
</dbReference>
<name>A0AAD7WYS9_9TELE</name>
<dbReference type="InterPro" id="IPR036322">
    <property type="entry name" value="WD40_repeat_dom_sf"/>
</dbReference>
<sequence length="210" mass="23872">MKRRKEEEELPSLYIPESPSPLLCAFYSQPGAFWLSMGGYDAGFLYHCRFSEQQEEDPLLRWDKPFAFLPLQDTEEDPICTISFSSNRKLVLCGMWSGKIRVYPLQTPDPNLSSLDAFWALSVHDNQKGHLRNVRCSYDDQFVLTTGEDGNIFVFSLVSQEELTRVVEPSHAKIPSPLSGTEMEKVAPDILDTSAYRQVYNLLIDAIIGL</sequence>
<dbReference type="Proteomes" id="UP001221898">
    <property type="component" value="Unassembled WGS sequence"/>
</dbReference>
<keyword evidence="5" id="KW-0175">Coiled coil</keyword>
<evidence type="ECO:0000313" key="8">
    <source>
        <dbReference type="EMBL" id="KAJ8413174.1"/>
    </source>
</evidence>
<keyword evidence="9" id="KW-1185">Reference proteome</keyword>
<keyword evidence="3" id="KW-0853">WD repeat</keyword>